<evidence type="ECO:0000256" key="1">
    <source>
        <dbReference type="SAM" id="Coils"/>
    </source>
</evidence>
<keyword evidence="1" id="KW-0175">Coiled coil</keyword>
<comment type="caution">
    <text evidence="2">The sequence shown here is derived from an EMBL/GenBank/DDBJ whole genome shotgun (WGS) entry which is preliminary data.</text>
</comment>
<protein>
    <submittedName>
        <fullName evidence="2">Uncharacterized protein</fullName>
    </submittedName>
</protein>
<sequence length="137" mass="16693">MHYPEYQAEERVRRDRSKLVRTLKKCQMEADRYRSKYEKYKTRYQRLKLKTDKKKPSPRTRINRMIGKMRISEVIRKQLFFSEVMQAQRKIKNLRRTRVSRMKKIIEESFELEIDGSKLGAGTLNSKKDKETEKIFV</sequence>
<accession>A0ABD2NUC6</accession>
<dbReference type="EMBL" id="JABFTP020000144">
    <property type="protein sequence ID" value="KAL3282152.1"/>
    <property type="molecule type" value="Genomic_DNA"/>
</dbReference>
<evidence type="ECO:0000313" key="3">
    <source>
        <dbReference type="Proteomes" id="UP001516400"/>
    </source>
</evidence>
<gene>
    <name evidence="2" type="ORF">HHI36_005347</name>
</gene>
<keyword evidence="3" id="KW-1185">Reference proteome</keyword>
<feature type="coiled-coil region" evidence="1">
    <location>
        <begin position="23"/>
        <end position="50"/>
    </location>
</feature>
<dbReference type="AlphaFoldDB" id="A0ABD2NUC6"/>
<reference evidence="2 3" key="1">
    <citation type="journal article" date="2021" name="BMC Biol.">
        <title>Horizontally acquired antibacterial genes associated with adaptive radiation of ladybird beetles.</title>
        <authorList>
            <person name="Li H.S."/>
            <person name="Tang X.F."/>
            <person name="Huang Y.H."/>
            <person name="Xu Z.Y."/>
            <person name="Chen M.L."/>
            <person name="Du X.Y."/>
            <person name="Qiu B.Y."/>
            <person name="Chen P.T."/>
            <person name="Zhang W."/>
            <person name="Slipinski A."/>
            <person name="Escalona H.E."/>
            <person name="Waterhouse R.M."/>
            <person name="Zwick A."/>
            <person name="Pang H."/>
        </authorList>
    </citation>
    <scope>NUCLEOTIDE SEQUENCE [LARGE SCALE GENOMIC DNA]</scope>
    <source>
        <strain evidence="2">SYSU2018</strain>
    </source>
</reference>
<name>A0ABD2NUC6_9CUCU</name>
<proteinExistence type="predicted"/>
<evidence type="ECO:0000313" key="2">
    <source>
        <dbReference type="EMBL" id="KAL3282152.1"/>
    </source>
</evidence>
<organism evidence="2 3">
    <name type="scientific">Cryptolaemus montrouzieri</name>
    <dbReference type="NCBI Taxonomy" id="559131"/>
    <lineage>
        <taxon>Eukaryota</taxon>
        <taxon>Metazoa</taxon>
        <taxon>Ecdysozoa</taxon>
        <taxon>Arthropoda</taxon>
        <taxon>Hexapoda</taxon>
        <taxon>Insecta</taxon>
        <taxon>Pterygota</taxon>
        <taxon>Neoptera</taxon>
        <taxon>Endopterygota</taxon>
        <taxon>Coleoptera</taxon>
        <taxon>Polyphaga</taxon>
        <taxon>Cucujiformia</taxon>
        <taxon>Coccinelloidea</taxon>
        <taxon>Coccinellidae</taxon>
        <taxon>Scymninae</taxon>
        <taxon>Scymnini</taxon>
        <taxon>Cryptolaemus</taxon>
    </lineage>
</organism>
<dbReference type="Proteomes" id="UP001516400">
    <property type="component" value="Unassembled WGS sequence"/>
</dbReference>